<evidence type="ECO:0000256" key="1">
    <source>
        <dbReference type="SAM" id="MobiDB-lite"/>
    </source>
</evidence>
<dbReference type="AlphaFoldDB" id="A0A6J7L095"/>
<organism evidence="2">
    <name type="scientific">freshwater metagenome</name>
    <dbReference type="NCBI Taxonomy" id="449393"/>
    <lineage>
        <taxon>unclassified sequences</taxon>
        <taxon>metagenomes</taxon>
        <taxon>ecological metagenomes</taxon>
    </lineage>
</organism>
<feature type="compositionally biased region" description="Basic residues" evidence="1">
    <location>
        <begin position="68"/>
        <end position="88"/>
    </location>
</feature>
<evidence type="ECO:0000313" key="2">
    <source>
        <dbReference type="EMBL" id="CAB4961556.1"/>
    </source>
</evidence>
<proteinExistence type="predicted"/>
<gene>
    <name evidence="2" type="ORF">UFOPK3837_01089</name>
</gene>
<dbReference type="EMBL" id="CAFBNO010000076">
    <property type="protein sequence ID" value="CAB4961556.1"/>
    <property type="molecule type" value="Genomic_DNA"/>
</dbReference>
<reference evidence="2" key="1">
    <citation type="submission" date="2020-05" db="EMBL/GenBank/DDBJ databases">
        <authorList>
            <person name="Chiriac C."/>
            <person name="Salcher M."/>
            <person name="Ghai R."/>
            <person name="Kavagutti S V."/>
        </authorList>
    </citation>
    <scope>NUCLEOTIDE SEQUENCE</scope>
</reference>
<name>A0A6J7L095_9ZZZZ</name>
<feature type="region of interest" description="Disordered" evidence="1">
    <location>
        <begin position="52"/>
        <end position="88"/>
    </location>
</feature>
<accession>A0A6J7L095</accession>
<protein>
    <submittedName>
        <fullName evidence="2">Unannotated protein</fullName>
    </submittedName>
</protein>
<sequence>MKRGFWLISGIAIGLVAARRLSENPAAQAVVDDAARRAKEFGTAVAEGFKEREAELSAPKKAAPVRKPAARKAPAKRPAAKKPVTKKS</sequence>